<evidence type="ECO:0000313" key="1">
    <source>
        <dbReference type="EMBL" id="GAA4813018.1"/>
    </source>
</evidence>
<comment type="caution">
    <text evidence="1">The sequence shown here is derived from an EMBL/GenBank/DDBJ whole genome shotgun (WGS) entry which is preliminary data.</text>
</comment>
<dbReference type="RefSeq" id="WP_345424819.1">
    <property type="nucleotide sequence ID" value="NZ_BAABHO010000084.1"/>
</dbReference>
<accession>A0ABP9CPC3</accession>
<proteinExistence type="predicted"/>
<keyword evidence="2" id="KW-1185">Reference proteome</keyword>
<sequence length="131" mass="14036">MLGRKTFTTDEIENARTTVAAQVAALRGAAAPDEPALANALLLALDRRFVHRIRNVSGKDTNPVTEVELLAESLLDHDGVLTPNKVIRYQPERSVLGLAPGDAVSLDADAFERLADAFLAELAVRFADTAA</sequence>
<evidence type="ECO:0000313" key="2">
    <source>
        <dbReference type="Proteomes" id="UP001500928"/>
    </source>
</evidence>
<dbReference type="Proteomes" id="UP001500928">
    <property type="component" value="Unassembled WGS sequence"/>
</dbReference>
<protein>
    <submittedName>
        <fullName evidence="1">Uncharacterized protein</fullName>
    </submittedName>
</protein>
<reference evidence="2" key="1">
    <citation type="journal article" date="2019" name="Int. J. Syst. Evol. Microbiol.">
        <title>The Global Catalogue of Microorganisms (GCM) 10K type strain sequencing project: providing services to taxonomists for standard genome sequencing and annotation.</title>
        <authorList>
            <consortium name="The Broad Institute Genomics Platform"/>
            <consortium name="The Broad Institute Genome Sequencing Center for Infectious Disease"/>
            <person name="Wu L."/>
            <person name="Ma J."/>
        </authorList>
    </citation>
    <scope>NUCLEOTIDE SEQUENCE [LARGE SCALE GENOMIC DNA]</scope>
    <source>
        <strain evidence="2">JCM 17979</strain>
    </source>
</reference>
<dbReference type="EMBL" id="BAABHO010000084">
    <property type="protein sequence ID" value="GAA4813018.1"/>
    <property type="molecule type" value="Genomic_DNA"/>
</dbReference>
<gene>
    <name evidence="1" type="ORF">GCM10023200_58500</name>
</gene>
<name>A0ABP9CPC3_9PSEU</name>
<organism evidence="1 2">
    <name type="scientific">Actinomycetospora chlora</name>
    <dbReference type="NCBI Taxonomy" id="663608"/>
    <lineage>
        <taxon>Bacteria</taxon>
        <taxon>Bacillati</taxon>
        <taxon>Actinomycetota</taxon>
        <taxon>Actinomycetes</taxon>
        <taxon>Pseudonocardiales</taxon>
        <taxon>Pseudonocardiaceae</taxon>
        <taxon>Actinomycetospora</taxon>
    </lineage>
</organism>